<evidence type="ECO:0000256" key="3">
    <source>
        <dbReference type="ARBA" id="ARBA00022989"/>
    </source>
</evidence>
<evidence type="ECO:0000256" key="2">
    <source>
        <dbReference type="ARBA" id="ARBA00022692"/>
    </source>
</evidence>
<dbReference type="Pfam" id="PF06398">
    <property type="entry name" value="Pex24p"/>
    <property type="match status" value="1"/>
</dbReference>
<evidence type="ECO:0000313" key="8">
    <source>
        <dbReference type="EMBL" id="WPK23092.1"/>
    </source>
</evidence>
<comment type="subcellular location">
    <subcellularLocation>
        <location evidence="1">Membrane</location>
        <topology evidence="1">Multi-pass membrane protein</topology>
    </subcellularLocation>
</comment>
<organism evidence="8 9">
    <name type="scientific">Australozyma saopauloensis</name>
    <dbReference type="NCBI Taxonomy" id="291208"/>
    <lineage>
        <taxon>Eukaryota</taxon>
        <taxon>Fungi</taxon>
        <taxon>Dikarya</taxon>
        <taxon>Ascomycota</taxon>
        <taxon>Saccharomycotina</taxon>
        <taxon>Pichiomycetes</taxon>
        <taxon>Metschnikowiaceae</taxon>
        <taxon>Australozyma</taxon>
    </lineage>
</organism>
<evidence type="ECO:0000259" key="7">
    <source>
        <dbReference type="Pfam" id="PF06398"/>
    </source>
</evidence>
<evidence type="ECO:0000256" key="4">
    <source>
        <dbReference type="ARBA" id="ARBA00023136"/>
    </source>
</evidence>
<feature type="domain" description="TECPR1-like DysF" evidence="7">
    <location>
        <begin position="134"/>
        <end position="554"/>
    </location>
</feature>
<gene>
    <name evidence="8" type="ORF">PUMCH_000317</name>
</gene>
<evidence type="ECO:0000256" key="6">
    <source>
        <dbReference type="SAM" id="Phobius"/>
    </source>
</evidence>
<dbReference type="PANTHER" id="PTHR28304">
    <property type="entry name" value="PEROXISOMAL MEMBRANE PROTEIN PEX29"/>
    <property type="match status" value="1"/>
</dbReference>
<keyword evidence="3 6" id="KW-1133">Transmembrane helix</keyword>
<dbReference type="KEGG" id="asau:88171386"/>
<sequence length="569" mass="64955">MTEYNGATLRSKKARVLSSLYDYTSNIAGEKGLSSTRGVAASTAATLLSMGITKLEAQELARNENLQLSIEDAELIEGMALSAEDYQQQKGKEQAHFMDRFMERLIDNTIPKDSPDAQLLQERIKDPSRSEKKPLSLVLLVSNLKRTSLKMGGFFRLQYGLIHILTWRNQAKTLFTLVVYTSVCLWPHLVVCFPLLILLFGVILPHYLLRHPMDLPEILPVKKRGQSFFQFFTESQNSSLLSDYLNVGTSTIDEAQLCDSSIISGTGTMKSSDEISTRPSSVAESAAPDESNKKDKTKIIKSQVSLLMNMRDLQNLTTDLLDSLEKGETLATDILSFKNERLSTVVFFIVVLLTLVVFFLGQFIPWKLIFISMGYIVLSVLHPGAKDVIAALSKGQNKSKSQAAPKIIVPKAKPGQFLESMEFENIIVDNEPDTRVVEIFELQAKDIFKHEWSLFAYSKRIYDWKDPVRLSGRYPHGVNHLRKVLPPKEWKYDFGYASNWFIDTDPISFITDRRLDQTHLSVREEDMDTEGWIYDNIPLDQENVKEFRRRRLYRTCYRYARPVDKIKFA</sequence>
<reference evidence="8 9" key="1">
    <citation type="submission" date="2023-10" db="EMBL/GenBank/DDBJ databases">
        <title>Draft Genome Sequence of Candida saopaulonensis from a very Premature Infant with Sepsis.</title>
        <authorList>
            <person name="Ning Y."/>
            <person name="Dai R."/>
            <person name="Xiao M."/>
            <person name="Xu Y."/>
            <person name="Yan Q."/>
            <person name="Zhang L."/>
        </authorList>
    </citation>
    <scope>NUCLEOTIDE SEQUENCE [LARGE SCALE GENOMIC DNA]</scope>
    <source>
        <strain evidence="8 9">19XY460</strain>
    </source>
</reference>
<dbReference type="GO" id="GO:0007031">
    <property type="term" value="P:peroxisome organization"/>
    <property type="evidence" value="ECO:0007669"/>
    <property type="project" value="UniProtKB-ARBA"/>
</dbReference>
<dbReference type="GO" id="GO:0005778">
    <property type="term" value="C:peroxisomal membrane"/>
    <property type="evidence" value="ECO:0007669"/>
    <property type="project" value="TreeGrafter"/>
</dbReference>
<proteinExistence type="predicted"/>
<keyword evidence="2 6" id="KW-0812">Transmembrane</keyword>
<feature type="transmembrane region" description="Helical" evidence="6">
    <location>
        <begin position="185"/>
        <end position="209"/>
    </location>
</feature>
<keyword evidence="4 6" id="KW-0472">Membrane</keyword>
<evidence type="ECO:0000256" key="1">
    <source>
        <dbReference type="ARBA" id="ARBA00004141"/>
    </source>
</evidence>
<feature type="transmembrane region" description="Helical" evidence="6">
    <location>
        <begin position="345"/>
        <end position="364"/>
    </location>
</feature>
<feature type="region of interest" description="Disordered" evidence="5">
    <location>
        <begin position="268"/>
        <end position="294"/>
    </location>
</feature>
<evidence type="ECO:0000313" key="9">
    <source>
        <dbReference type="Proteomes" id="UP001338582"/>
    </source>
</evidence>
<dbReference type="PANTHER" id="PTHR28304:SF1">
    <property type="entry name" value="PEROXISOMAL MEMBRANE PROTEIN PEX28"/>
    <property type="match status" value="1"/>
</dbReference>
<dbReference type="RefSeq" id="XP_062875479.1">
    <property type="nucleotide sequence ID" value="XM_063019409.1"/>
</dbReference>
<dbReference type="EMBL" id="CP138894">
    <property type="protein sequence ID" value="WPK23092.1"/>
    <property type="molecule type" value="Genomic_DNA"/>
</dbReference>
<dbReference type="Proteomes" id="UP001338582">
    <property type="component" value="Chromosome 1"/>
</dbReference>
<protein>
    <recommendedName>
        <fullName evidence="7">TECPR1-like DysF domain-containing protein</fullName>
    </recommendedName>
</protein>
<dbReference type="InterPro" id="IPR052816">
    <property type="entry name" value="Peroxisomal_Membrane_PEX28-32"/>
</dbReference>
<accession>A0AAX4H3P1</accession>
<name>A0AAX4H3P1_9ASCO</name>
<dbReference type="InterPro" id="IPR010482">
    <property type="entry name" value="TECPR1-like_DysF"/>
</dbReference>
<keyword evidence="9" id="KW-1185">Reference proteome</keyword>
<dbReference type="GeneID" id="88171386"/>
<dbReference type="AlphaFoldDB" id="A0AAX4H3P1"/>
<evidence type="ECO:0000256" key="5">
    <source>
        <dbReference type="SAM" id="MobiDB-lite"/>
    </source>
</evidence>